<dbReference type="AlphaFoldDB" id="A0A2G5TMP0"/>
<evidence type="ECO:0000313" key="3">
    <source>
        <dbReference type="Proteomes" id="UP000230233"/>
    </source>
</evidence>
<reference evidence="3" key="1">
    <citation type="submission" date="2017-10" db="EMBL/GenBank/DDBJ databases">
        <title>Rapid genome shrinkage in a self-fertile nematode reveals novel sperm competition proteins.</title>
        <authorList>
            <person name="Yin D."/>
            <person name="Schwarz E.M."/>
            <person name="Thomas C.G."/>
            <person name="Felde R.L."/>
            <person name="Korf I.F."/>
            <person name="Cutter A.D."/>
            <person name="Schartner C.M."/>
            <person name="Ralston E.J."/>
            <person name="Meyer B.J."/>
            <person name="Haag E.S."/>
        </authorList>
    </citation>
    <scope>NUCLEOTIDE SEQUENCE [LARGE SCALE GENOMIC DNA]</scope>
    <source>
        <strain evidence="3">JU1422</strain>
    </source>
</reference>
<dbReference type="Proteomes" id="UP000230233">
    <property type="component" value="Chromosome V"/>
</dbReference>
<keyword evidence="1" id="KW-0732">Signal</keyword>
<feature type="signal peptide" evidence="1">
    <location>
        <begin position="1"/>
        <end position="20"/>
    </location>
</feature>
<evidence type="ECO:0000256" key="1">
    <source>
        <dbReference type="SAM" id="SignalP"/>
    </source>
</evidence>
<proteinExistence type="predicted"/>
<sequence>MKLFWAILVILGLVATGGLGYNIPIRKRLVDMRSLSLYDFPEDYYMAQQEEQRQQHYINPKPNYVTAFYPIYDFGKRR</sequence>
<accession>A0A2G5TMP0</accession>
<comment type="caution">
    <text evidence="2">The sequence shown here is derived from an EMBL/GenBank/DDBJ whole genome shotgun (WGS) entry which is preliminary data.</text>
</comment>
<name>A0A2G5TMP0_9PELO</name>
<feature type="chain" id="PRO_5013922597" evidence="1">
    <location>
        <begin position="21"/>
        <end position="78"/>
    </location>
</feature>
<dbReference type="EMBL" id="PDUG01000005">
    <property type="protein sequence ID" value="PIC28518.1"/>
    <property type="molecule type" value="Genomic_DNA"/>
</dbReference>
<organism evidence="2 3">
    <name type="scientific">Caenorhabditis nigoni</name>
    <dbReference type="NCBI Taxonomy" id="1611254"/>
    <lineage>
        <taxon>Eukaryota</taxon>
        <taxon>Metazoa</taxon>
        <taxon>Ecdysozoa</taxon>
        <taxon>Nematoda</taxon>
        <taxon>Chromadorea</taxon>
        <taxon>Rhabditida</taxon>
        <taxon>Rhabditina</taxon>
        <taxon>Rhabditomorpha</taxon>
        <taxon>Rhabditoidea</taxon>
        <taxon>Rhabditidae</taxon>
        <taxon>Peloderinae</taxon>
        <taxon>Caenorhabditis</taxon>
    </lineage>
</organism>
<dbReference type="OrthoDB" id="5817218at2759"/>
<gene>
    <name evidence="2" type="primary">Cni-C01G10.16</name>
    <name evidence="2" type="synonym">Cnig_chr_V.g20399</name>
    <name evidence="2" type="ORF">B9Z55_020399</name>
</gene>
<evidence type="ECO:0000313" key="2">
    <source>
        <dbReference type="EMBL" id="PIC28518.1"/>
    </source>
</evidence>
<protein>
    <submittedName>
        <fullName evidence="2">Uncharacterized protein</fullName>
    </submittedName>
</protein>
<keyword evidence="3" id="KW-1185">Reference proteome</keyword>